<keyword evidence="9" id="KW-1185">Reference proteome</keyword>
<dbReference type="Gene3D" id="3.90.120.10">
    <property type="entry name" value="DNA Methylase, subunit A, domain 2"/>
    <property type="match status" value="1"/>
</dbReference>
<accession>A0A162QGJ3</accession>
<evidence type="ECO:0000313" key="9">
    <source>
        <dbReference type="Proteomes" id="UP000076603"/>
    </source>
</evidence>
<evidence type="ECO:0000256" key="2">
    <source>
        <dbReference type="ARBA" id="ARBA00022679"/>
    </source>
</evidence>
<dbReference type="PROSITE" id="PS51679">
    <property type="entry name" value="SAM_MT_C5"/>
    <property type="match status" value="1"/>
</dbReference>
<keyword evidence="1 5" id="KW-0489">Methyltransferase</keyword>
<comment type="caution">
    <text evidence="8">The sequence shown here is derived from an EMBL/GenBank/DDBJ whole genome shotgun (WGS) entry which is preliminary data.</text>
</comment>
<dbReference type="REBASE" id="159111">
    <property type="entry name" value="M.Cma2767ORF61640P"/>
</dbReference>
<comment type="similarity">
    <text evidence="5 6">Belongs to the class I-like SAM-binding methyltransferase superfamily. C5-methyltransferase family.</text>
</comment>
<dbReference type="PRINTS" id="PR00105">
    <property type="entry name" value="C5METTRFRASE"/>
</dbReference>
<dbReference type="OrthoDB" id="9813719at2"/>
<evidence type="ECO:0000256" key="5">
    <source>
        <dbReference type="PROSITE-ProRule" id="PRU01016"/>
    </source>
</evidence>
<dbReference type="PANTHER" id="PTHR46098">
    <property type="entry name" value="TRNA (CYTOSINE(38)-C(5))-METHYLTRANSFERASE"/>
    <property type="match status" value="1"/>
</dbReference>
<dbReference type="EMBL" id="LWAE01000017">
    <property type="protein sequence ID" value="KZL88509.1"/>
    <property type="molecule type" value="Genomic_DNA"/>
</dbReference>
<evidence type="ECO:0000256" key="4">
    <source>
        <dbReference type="ARBA" id="ARBA00022747"/>
    </source>
</evidence>
<proteinExistence type="inferred from homology"/>
<dbReference type="Gene3D" id="3.40.50.150">
    <property type="entry name" value="Vaccinia Virus protein VP39"/>
    <property type="match status" value="1"/>
</dbReference>
<dbReference type="InterPro" id="IPR001525">
    <property type="entry name" value="C5_MeTfrase"/>
</dbReference>
<keyword evidence="3 5" id="KW-0949">S-adenosyl-L-methionine</keyword>
<gene>
    <name evidence="8" type="primary">hhaIM_3</name>
    <name evidence="8" type="ORF">CLMAG_61640</name>
</gene>
<dbReference type="InterPro" id="IPR029063">
    <property type="entry name" value="SAM-dependent_MTases_sf"/>
</dbReference>
<protein>
    <recommendedName>
        <fullName evidence="7">Cytosine-specific methyltransferase</fullName>
        <ecNumber evidence="7">2.1.1.37</ecNumber>
    </recommendedName>
</protein>
<dbReference type="NCBIfam" id="TIGR00675">
    <property type="entry name" value="dcm"/>
    <property type="match status" value="1"/>
</dbReference>
<dbReference type="GO" id="GO:0032259">
    <property type="term" value="P:methylation"/>
    <property type="evidence" value="ECO:0007669"/>
    <property type="project" value="UniProtKB-KW"/>
</dbReference>
<evidence type="ECO:0000256" key="6">
    <source>
        <dbReference type="RuleBase" id="RU000416"/>
    </source>
</evidence>
<dbReference type="Pfam" id="PF00145">
    <property type="entry name" value="DNA_methylase"/>
    <property type="match status" value="1"/>
</dbReference>
<dbReference type="RefSeq" id="WP_066630954.1">
    <property type="nucleotide sequence ID" value="NZ_FQXL01000046.1"/>
</dbReference>
<dbReference type="GO" id="GO:0009307">
    <property type="term" value="P:DNA restriction-modification system"/>
    <property type="evidence" value="ECO:0007669"/>
    <property type="project" value="UniProtKB-KW"/>
</dbReference>
<evidence type="ECO:0000256" key="3">
    <source>
        <dbReference type="ARBA" id="ARBA00022691"/>
    </source>
</evidence>
<dbReference type="Proteomes" id="UP000076603">
    <property type="component" value="Unassembled WGS sequence"/>
</dbReference>
<feature type="active site" evidence="5">
    <location>
        <position position="76"/>
    </location>
</feature>
<organism evidence="8 9">
    <name type="scientific">Clostridium magnum DSM 2767</name>
    <dbReference type="NCBI Taxonomy" id="1121326"/>
    <lineage>
        <taxon>Bacteria</taxon>
        <taxon>Bacillati</taxon>
        <taxon>Bacillota</taxon>
        <taxon>Clostridia</taxon>
        <taxon>Eubacteriales</taxon>
        <taxon>Clostridiaceae</taxon>
        <taxon>Clostridium</taxon>
    </lineage>
</organism>
<dbReference type="PANTHER" id="PTHR46098:SF1">
    <property type="entry name" value="TRNA (CYTOSINE(38)-C(5))-METHYLTRANSFERASE"/>
    <property type="match status" value="1"/>
</dbReference>
<name>A0A162QGJ3_9CLOT</name>
<dbReference type="InterPro" id="IPR050750">
    <property type="entry name" value="C5-MTase"/>
</dbReference>
<dbReference type="EC" id="2.1.1.37" evidence="7"/>
<comment type="catalytic activity">
    <reaction evidence="7">
        <text>a 2'-deoxycytidine in DNA + S-adenosyl-L-methionine = a 5-methyl-2'-deoxycytidine in DNA + S-adenosyl-L-homocysteine + H(+)</text>
        <dbReference type="Rhea" id="RHEA:13681"/>
        <dbReference type="Rhea" id="RHEA-COMP:11369"/>
        <dbReference type="Rhea" id="RHEA-COMP:11370"/>
        <dbReference type="ChEBI" id="CHEBI:15378"/>
        <dbReference type="ChEBI" id="CHEBI:57856"/>
        <dbReference type="ChEBI" id="CHEBI:59789"/>
        <dbReference type="ChEBI" id="CHEBI:85452"/>
        <dbReference type="ChEBI" id="CHEBI:85454"/>
        <dbReference type="EC" id="2.1.1.37"/>
    </reaction>
</comment>
<keyword evidence="2 5" id="KW-0808">Transferase</keyword>
<sequence>MLKVRTLFSGIGAPESALKNLEIPYELVDFCEVDKYAVKSYCAVHGVSEDKNLGDITKVWGRNLPYADLLVWGFPCQDISVAGKQRGLKEGETRSGLYYEGFRILKETKPKYSVIENVKNLVGKKFKADFESMLEDIESLGYNNYWKVLNAKDYGIPQNRERVFIVSIRKDIDTGTFSFPKGFDNGLRLKDFLEDEVDEKYYISQEKTDKLIQKLKDKEVYSVPLKYLDRNQKNYPSDYAMCVDTCNTNGVAMQINRGELKVKEDGIASCLDANYHKGLDNHAARTGILQVGMLDIKGNEQVRRVYSEEGLSPTLNTMQGGNRQPKVLIDDTQGFDGIRIYNEYAPTLRSQRQGLKITESPMPELVGGIGEINFGKQYRQGNRVYSSEKTAMCLMAQPVGNAGGFSYLYNVGYRIRKLTPKECWRLMGFKDEDFKKAVDAGVSNSQLYKQAGNSIVTNCLFYIFKNLLQAEIATIYEENKELS</sequence>
<dbReference type="PROSITE" id="PS00094">
    <property type="entry name" value="C5_MTASE_1"/>
    <property type="match status" value="1"/>
</dbReference>
<dbReference type="GO" id="GO:0003886">
    <property type="term" value="F:DNA (cytosine-5-)-methyltransferase activity"/>
    <property type="evidence" value="ECO:0007669"/>
    <property type="project" value="UniProtKB-EC"/>
</dbReference>
<evidence type="ECO:0000256" key="7">
    <source>
        <dbReference type="RuleBase" id="RU000417"/>
    </source>
</evidence>
<dbReference type="InterPro" id="IPR018117">
    <property type="entry name" value="C5_DNA_meth_AS"/>
</dbReference>
<dbReference type="STRING" id="1121326.CLMAG_61640"/>
<dbReference type="SUPFAM" id="SSF53335">
    <property type="entry name" value="S-adenosyl-L-methionine-dependent methyltransferases"/>
    <property type="match status" value="1"/>
</dbReference>
<evidence type="ECO:0000313" key="8">
    <source>
        <dbReference type="EMBL" id="KZL88509.1"/>
    </source>
</evidence>
<evidence type="ECO:0000256" key="1">
    <source>
        <dbReference type="ARBA" id="ARBA00022603"/>
    </source>
</evidence>
<reference evidence="8 9" key="1">
    <citation type="submission" date="2016-04" db="EMBL/GenBank/DDBJ databases">
        <title>Genome sequence of Clostridium magnum DSM 2767.</title>
        <authorList>
            <person name="Poehlein A."/>
            <person name="Uhlig R."/>
            <person name="Fischer R."/>
            <person name="Bahl H."/>
            <person name="Daniel R."/>
        </authorList>
    </citation>
    <scope>NUCLEOTIDE SEQUENCE [LARGE SCALE GENOMIC DNA]</scope>
    <source>
        <strain evidence="8 9">DSM 2767</strain>
    </source>
</reference>
<dbReference type="AlphaFoldDB" id="A0A162QGJ3"/>
<dbReference type="PATRIC" id="fig|1121326.3.peg.6230"/>
<keyword evidence="4" id="KW-0680">Restriction system</keyword>